<comment type="caution">
    <text evidence="2">The sequence shown here is derived from an EMBL/GenBank/DDBJ whole genome shotgun (WGS) entry which is preliminary data.</text>
</comment>
<evidence type="ECO:0000313" key="2">
    <source>
        <dbReference type="EMBL" id="KAG2646346.1"/>
    </source>
</evidence>
<feature type="region of interest" description="Disordered" evidence="1">
    <location>
        <begin position="1"/>
        <end position="67"/>
    </location>
</feature>
<evidence type="ECO:0000256" key="1">
    <source>
        <dbReference type="SAM" id="MobiDB-lite"/>
    </source>
</evidence>
<proteinExistence type="predicted"/>
<dbReference type="Proteomes" id="UP000823388">
    <property type="component" value="Chromosome 2K"/>
</dbReference>
<reference evidence="2" key="1">
    <citation type="submission" date="2020-05" db="EMBL/GenBank/DDBJ databases">
        <title>WGS assembly of Panicum virgatum.</title>
        <authorList>
            <person name="Lovell J.T."/>
            <person name="Jenkins J."/>
            <person name="Shu S."/>
            <person name="Juenger T.E."/>
            <person name="Schmutz J."/>
        </authorList>
    </citation>
    <scope>NUCLEOTIDE SEQUENCE</scope>
    <source>
        <strain evidence="2">AP13</strain>
    </source>
</reference>
<feature type="compositionally biased region" description="Basic residues" evidence="1">
    <location>
        <begin position="36"/>
        <end position="50"/>
    </location>
</feature>
<protein>
    <submittedName>
        <fullName evidence="2">Uncharacterized protein</fullName>
    </submittedName>
</protein>
<keyword evidence="3" id="KW-1185">Reference proteome</keyword>
<dbReference type="AlphaFoldDB" id="A0A8T0WKP7"/>
<gene>
    <name evidence="2" type="ORF">PVAP13_2KG491805</name>
</gene>
<feature type="compositionally biased region" description="Basic residues" evidence="1">
    <location>
        <begin position="10"/>
        <end position="27"/>
    </location>
</feature>
<sequence>MWKEKSSSHPSRRRDQKSSRCKHRRPWIRSPQQQHQPRHRQARSNHQRRRSSGDKSTSSSPSKRKQT</sequence>
<dbReference type="EMBL" id="CM029039">
    <property type="protein sequence ID" value="KAG2646346.1"/>
    <property type="molecule type" value="Genomic_DNA"/>
</dbReference>
<name>A0A8T0WKP7_PANVG</name>
<accession>A0A8T0WKP7</accession>
<evidence type="ECO:0000313" key="3">
    <source>
        <dbReference type="Proteomes" id="UP000823388"/>
    </source>
</evidence>
<organism evidence="2 3">
    <name type="scientific">Panicum virgatum</name>
    <name type="common">Blackwell switchgrass</name>
    <dbReference type="NCBI Taxonomy" id="38727"/>
    <lineage>
        <taxon>Eukaryota</taxon>
        <taxon>Viridiplantae</taxon>
        <taxon>Streptophyta</taxon>
        <taxon>Embryophyta</taxon>
        <taxon>Tracheophyta</taxon>
        <taxon>Spermatophyta</taxon>
        <taxon>Magnoliopsida</taxon>
        <taxon>Liliopsida</taxon>
        <taxon>Poales</taxon>
        <taxon>Poaceae</taxon>
        <taxon>PACMAD clade</taxon>
        <taxon>Panicoideae</taxon>
        <taxon>Panicodae</taxon>
        <taxon>Paniceae</taxon>
        <taxon>Panicinae</taxon>
        <taxon>Panicum</taxon>
        <taxon>Panicum sect. Hiantes</taxon>
    </lineage>
</organism>